<dbReference type="InParanoid" id="A0A0C2ZMT9"/>
<keyword evidence="2" id="KW-1185">Reference proteome</keyword>
<dbReference type="HOGENOM" id="CLU_2655920_0_0_1"/>
<sequence>MASASEPVSEPEHHACANAEPSAASAITALMNSRYPGGTAFSNISKHNRGCLRVLLISALWLLDWTLEAILAEALS</sequence>
<dbReference type="Proteomes" id="UP000053989">
    <property type="component" value="Unassembled WGS sequence"/>
</dbReference>
<reference evidence="2" key="2">
    <citation type="submission" date="2015-01" db="EMBL/GenBank/DDBJ databases">
        <title>Evolutionary Origins and Diversification of the Mycorrhizal Mutualists.</title>
        <authorList>
            <consortium name="DOE Joint Genome Institute"/>
            <consortium name="Mycorrhizal Genomics Consortium"/>
            <person name="Kohler A."/>
            <person name="Kuo A."/>
            <person name="Nagy L.G."/>
            <person name="Floudas D."/>
            <person name="Copeland A."/>
            <person name="Barry K.W."/>
            <person name="Cichocki N."/>
            <person name="Veneault-Fourrey C."/>
            <person name="LaButti K."/>
            <person name="Lindquist E.A."/>
            <person name="Lipzen A."/>
            <person name="Lundell T."/>
            <person name="Morin E."/>
            <person name="Murat C."/>
            <person name="Riley R."/>
            <person name="Ohm R."/>
            <person name="Sun H."/>
            <person name="Tunlid A."/>
            <person name="Henrissat B."/>
            <person name="Grigoriev I.V."/>
            <person name="Hibbett D.S."/>
            <person name="Martin F."/>
        </authorList>
    </citation>
    <scope>NUCLEOTIDE SEQUENCE [LARGE SCALE GENOMIC DNA]</scope>
    <source>
        <strain evidence="2">Foug A</strain>
    </source>
</reference>
<accession>A0A0C2ZMT9</accession>
<evidence type="ECO:0000313" key="2">
    <source>
        <dbReference type="Proteomes" id="UP000053989"/>
    </source>
</evidence>
<dbReference type="AlphaFoldDB" id="A0A0C2ZMT9"/>
<evidence type="ECO:0000313" key="1">
    <source>
        <dbReference type="EMBL" id="KIM62908.1"/>
    </source>
</evidence>
<gene>
    <name evidence="1" type="ORF">SCLCIDRAFT_24715</name>
</gene>
<organism evidence="1 2">
    <name type="scientific">Scleroderma citrinum Foug A</name>
    <dbReference type="NCBI Taxonomy" id="1036808"/>
    <lineage>
        <taxon>Eukaryota</taxon>
        <taxon>Fungi</taxon>
        <taxon>Dikarya</taxon>
        <taxon>Basidiomycota</taxon>
        <taxon>Agaricomycotina</taxon>
        <taxon>Agaricomycetes</taxon>
        <taxon>Agaricomycetidae</taxon>
        <taxon>Boletales</taxon>
        <taxon>Sclerodermatineae</taxon>
        <taxon>Sclerodermataceae</taxon>
        <taxon>Scleroderma</taxon>
    </lineage>
</organism>
<dbReference type="EMBL" id="KN822039">
    <property type="protein sequence ID" value="KIM62908.1"/>
    <property type="molecule type" value="Genomic_DNA"/>
</dbReference>
<name>A0A0C2ZMT9_9AGAM</name>
<reference evidence="1 2" key="1">
    <citation type="submission" date="2014-04" db="EMBL/GenBank/DDBJ databases">
        <authorList>
            <consortium name="DOE Joint Genome Institute"/>
            <person name="Kuo A."/>
            <person name="Kohler A."/>
            <person name="Nagy L.G."/>
            <person name="Floudas D."/>
            <person name="Copeland A."/>
            <person name="Barry K.W."/>
            <person name="Cichocki N."/>
            <person name="Veneault-Fourrey C."/>
            <person name="LaButti K."/>
            <person name="Lindquist E.A."/>
            <person name="Lipzen A."/>
            <person name="Lundell T."/>
            <person name="Morin E."/>
            <person name="Murat C."/>
            <person name="Sun H."/>
            <person name="Tunlid A."/>
            <person name="Henrissat B."/>
            <person name="Grigoriev I.V."/>
            <person name="Hibbett D.S."/>
            <person name="Martin F."/>
            <person name="Nordberg H.P."/>
            <person name="Cantor M.N."/>
            <person name="Hua S.X."/>
        </authorList>
    </citation>
    <scope>NUCLEOTIDE SEQUENCE [LARGE SCALE GENOMIC DNA]</scope>
    <source>
        <strain evidence="1 2">Foug A</strain>
    </source>
</reference>
<proteinExistence type="predicted"/>
<protein>
    <submittedName>
        <fullName evidence="1">Uncharacterized protein</fullName>
    </submittedName>
</protein>